<dbReference type="Pfam" id="PF05099">
    <property type="entry name" value="TerB"/>
    <property type="match status" value="1"/>
</dbReference>
<evidence type="ECO:0000313" key="2">
    <source>
        <dbReference type="EMBL" id="QPC43526.1"/>
    </source>
</evidence>
<evidence type="ECO:0000259" key="1">
    <source>
        <dbReference type="Pfam" id="PF05099"/>
    </source>
</evidence>
<dbReference type="InterPro" id="IPR007791">
    <property type="entry name" value="DjlA_N"/>
</dbReference>
<sequence length="137" mass="15419">MPSTINPHQALVYVMVTMSAVDRKMSDHELMRIGNIVQSLPIFRDFDPERLVSVAEECGEILSEDGGLDAILGLVKEALPERLRETAYALAVEVAAVDLDVQQEELRFLQILRDHLDLDKLTVAAIERAARARYRTM</sequence>
<organism evidence="2 3">
    <name type="scientific">Kaustia mangrovi</name>
    <dbReference type="NCBI Taxonomy" id="2593653"/>
    <lineage>
        <taxon>Bacteria</taxon>
        <taxon>Pseudomonadati</taxon>
        <taxon>Pseudomonadota</taxon>
        <taxon>Alphaproteobacteria</taxon>
        <taxon>Hyphomicrobiales</taxon>
        <taxon>Parvibaculaceae</taxon>
        <taxon>Kaustia</taxon>
    </lineage>
</organism>
<proteinExistence type="predicted"/>
<gene>
    <name evidence="2" type="ORF">HW532_12965</name>
</gene>
<dbReference type="Gene3D" id="1.10.3680.10">
    <property type="entry name" value="TerB-like"/>
    <property type="match status" value="1"/>
</dbReference>
<feature type="domain" description="Co-chaperone DjlA N-terminal" evidence="1">
    <location>
        <begin position="9"/>
        <end position="125"/>
    </location>
</feature>
<dbReference type="InterPro" id="IPR029024">
    <property type="entry name" value="TerB-like"/>
</dbReference>
<dbReference type="RefSeq" id="WP_213160890.1">
    <property type="nucleotide sequence ID" value="NZ_CP058214.1"/>
</dbReference>
<dbReference type="Proteomes" id="UP000593594">
    <property type="component" value="Chromosome"/>
</dbReference>
<dbReference type="KEGG" id="kmn:HW532_12965"/>
<evidence type="ECO:0000313" key="3">
    <source>
        <dbReference type="Proteomes" id="UP000593594"/>
    </source>
</evidence>
<accession>A0A7S8C520</accession>
<reference evidence="2 3" key="1">
    <citation type="submission" date="2020-06" db="EMBL/GenBank/DDBJ databases">
        <title>Genome sequence of 2 isolates from Red Sea Mangroves.</title>
        <authorList>
            <person name="Sefrji F."/>
            <person name="Michoud G."/>
            <person name="Merlino G."/>
            <person name="Daffonchio D."/>
        </authorList>
    </citation>
    <scope>NUCLEOTIDE SEQUENCE [LARGE SCALE GENOMIC DNA]</scope>
    <source>
        <strain evidence="2 3">R1DC25</strain>
    </source>
</reference>
<dbReference type="SUPFAM" id="SSF158682">
    <property type="entry name" value="TerB-like"/>
    <property type="match status" value="1"/>
</dbReference>
<dbReference type="CDD" id="cd07176">
    <property type="entry name" value="terB"/>
    <property type="match status" value="1"/>
</dbReference>
<name>A0A7S8C520_9HYPH</name>
<keyword evidence="3" id="KW-1185">Reference proteome</keyword>
<dbReference type="AlphaFoldDB" id="A0A7S8C520"/>
<protein>
    <submittedName>
        <fullName evidence="2">Tellurite resistance TerB family protein</fullName>
    </submittedName>
</protein>
<dbReference type="EMBL" id="CP058214">
    <property type="protein sequence ID" value="QPC43526.1"/>
    <property type="molecule type" value="Genomic_DNA"/>
</dbReference>